<protein>
    <recommendedName>
        <fullName evidence="4">DUF4878 domain-containing protein</fullName>
    </recommendedName>
</protein>
<dbReference type="EMBL" id="BAABFU010000001">
    <property type="protein sequence ID" value="GAA4344187.1"/>
    <property type="molecule type" value="Genomic_DNA"/>
</dbReference>
<dbReference type="Proteomes" id="UP001501294">
    <property type="component" value="Unassembled WGS sequence"/>
</dbReference>
<keyword evidence="3" id="KW-1185">Reference proteome</keyword>
<evidence type="ECO:0000313" key="3">
    <source>
        <dbReference type="Proteomes" id="UP001501294"/>
    </source>
</evidence>
<reference evidence="3" key="1">
    <citation type="journal article" date="2019" name="Int. J. Syst. Evol. Microbiol.">
        <title>The Global Catalogue of Microorganisms (GCM) 10K type strain sequencing project: providing services to taxonomists for standard genome sequencing and annotation.</title>
        <authorList>
            <consortium name="The Broad Institute Genomics Platform"/>
            <consortium name="The Broad Institute Genome Sequencing Center for Infectious Disease"/>
            <person name="Wu L."/>
            <person name="Ma J."/>
        </authorList>
    </citation>
    <scope>NUCLEOTIDE SEQUENCE [LARGE SCALE GENOMIC DNA]</scope>
    <source>
        <strain evidence="3">JCM 17727</strain>
    </source>
</reference>
<keyword evidence="1" id="KW-0732">Signal</keyword>
<feature type="signal peptide" evidence="1">
    <location>
        <begin position="1"/>
        <end position="23"/>
    </location>
</feature>
<evidence type="ECO:0008006" key="4">
    <source>
        <dbReference type="Google" id="ProtNLM"/>
    </source>
</evidence>
<organism evidence="2 3">
    <name type="scientific">Kangiella taiwanensis</name>
    <dbReference type="NCBI Taxonomy" id="1079179"/>
    <lineage>
        <taxon>Bacteria</taxon>
        <taxon>Pseudomonadati</taxon>
        <taxon>Pseudomonadota</taxon>
        <taxon>Gammaproteobacteria</taxon>
        <taxon>Kangiellales</taxon>
        <taxon>Kangiellaceae</taxon>
        <taxon>Kangiella</taxon>
    </lineage>
</organism>
<sequence length="121" mass="13807">MMGIKWWSLLISAVLIIALSSCAQPTPEEEIQATLDEMIQVLESGEKHKIVTEYANLSPDQDIKPEDFTNHKAEQLLNYLNQAKTRSPIISDDQKTIRFQVPASHKDLVFTKVDGRWKLNN</sequence>
<evidence type="ECO:0000313" key="2">
    <source>
        <dbReference type="EMBL" id="GAA4344187.1"/>
    </source>
</evidence>
<gene>
    <name evidence="2" type="ORF">GCM10023150_03340</name>
</gene>
<evidence type="ECO:0000256" key="1">
    <source>
        <dbReference type="SAM" id="SignalP"/>
    </source>
</evidence>
<name>A0ABP8HTF4_9GAMM</name>
<accession>A0ABP8HTF4</accession>
<comment type="caution">
    <text evidence="2">The sequence shown here is derived from an EMBL/GenBank/DDBJ whole genome shotgun (WGS) entry which is preliminary data.</text>
</comment>
<dbReference type="RefSeq" id="WP_223577331.1">
    <property type="nucleotide sequence ID" value="NZ_BAABFU010000001.1"/>
</dbReference>
<feature type="chain" id="PRO_5046493057" description="DUF4878 domain-containing protein" evidence="1">
    <location>
        <begin position="24"/>
        <end position="121"/>
    </location>
</feature>
<proteinExistence type="predicted"/>
<dbReference type="PROSITE" id="PS51257">
    <property type="entry name" value="PROKAR_LIPOPROTEIN"/>
    <property type="match status" value="1"/>
</dbReference>